<organism evidence="2 3">
    <name type="scientific">Kwoniella shivajii</name>
    <dbReference type="NCBI Taxonomy" id="564305"/>
    <lineage>
        <taxon>Eukaryota</taxon>
        <taxon>Fungi</taxon>
        <taxon>Dikarya</taxon>
        <taxon>Basidiomycota</taxon>
        <taxon>Agaricomycotina</taxon>
        <taxon>Tremellomycetes</taxon>
        <taxon>Tremellales</taxon>
        <taxon>Cryptococcaceae</taxon>
        <taxon>Kwoniella</taxon>
    </lineage>
</organism>
<name>A0ABZ1D0A6_9TREE</name>
<dbReference type="EMBL" id="CP141884">
    <property type="protein sequence ID" value="WRT66396.1"/>
    <property type="molecule type" value="Genomic_DNA"/>
</dbReference>
<evidence type="ECO:0000256" key="1">
    <source>
        <dbReference type="SAM" id="Phobius"/>
    </source>
</evidence>
<evidence type="ECO:0000313" key="2">
    <source>
        <dbReference type="EMBL" id="WRT66396.1"/>
    </source>
</evidence>
<reference evidence="2 3" key="1">
    <citation type="submission" date="2024-01" db="EMBL/GenBank/DDBJ databases">
        <title>Comparative genomics of Cryptococcus and Kwoniella reveals pathogenesis evolution and contrasting modes of karyotype evolution via chromosome fusion or intercentromeric recombination.</title>
        <authorList>
            <person name="Coelho M.A."/>
            <person name="David-Palma M."/>
            <person name="Shea T."/>
            <person name="Bowers K."/>
            <person name="McGinley-Smith S."/>
            <person name="Mohammad A.W."/>
            <person name="Gnirke A."/>
            <person name="Yurkov A.M."/>
            <person name="Nowrousian M."/>
            <person name="Sun S."/>
            <person name="Cuomo C.A."/>
            <person name="Heitman J."/>
        </authorList>
    </citation>
    <scope>NUCLEOTIDE SEQUENCE [LARGE SCALE GENOMIC DNA]</scope>
    <source>
        <strain evidence="2">CBS 11374</strain>
    </source>
</reference>
<proteinExistence type="predicted"/>
<feature type="transmembrane region" description="Helical" evidence="1">
    <location>
        <begin position="71"/>
        <end position="91"/>
    </location>
</feature>
<keyword evidence="1" id="KW-0472">Membrane</keyword>
<keyword evidence="1" id="KW-1133">Transmembrane helix</keyword>
<dbReference type="GeneID" id="87955483"/>
<protein>
    <submittedName>
        <fullName evidence="2">Uncharacterized protein</fullName>
    </submittedName>
</protein>
<sequence>MIYNRILNSTKGIAFLPGTPRKQISFHTAKYVQAYASNRPGATSTVDMMALMRQREYKKAWKSLTLYQKTGLIVISAIWCGVEYLFMDTIWTRPFRSRNKSTDQSATSPSST</sequence>
<accession>A0ABZ1D0A6</accession>
<keyword evidence="1" id="KW-0812">Transmembrane</keyword>
<keyword evidence="3" id="KW-1185">Reference proteome</keyword>
<dbReference type="RefSeq" id="XP_062791136.1">
    <property type="nucleotide sequence ID" value="XM_062935085.1"/>
</dbReference>
<dbReference type="Proteomes" id="UP001329825">
    <property type="component" value="Chromosome 4"/>
</dbReference>
<gene>
    <name evidence="2" type="ORF">IL334_003352</name>
</gene>
<evidence type="ECO:0000313" key="3">
    <source>
        <dbReference type="Proteomes" id="UP001329825"/>
    </source>
</evidence>